<proteinExistence type="predicted"/>
<feature type="region of interest" description="Disordered" evidence="1">
    <location>
        <begin position="1"/>
        <end position="37"/>
    </location>
</feature>
<reference evidence="2" key="1">
    <citation type="submission" date="2020-05" db="EMBL/GenBank/DDBJ databases">
        <authorList>
            <person name="Chiriac C."/>
            <person name="Salcher M."/>
            <person name="Ghai R."/>
            <person name="Kavagutti S V."/>
        </authorList>
    </citation>
    <scope>NUCLEOTIDE SEQUENCE</scope>
</reference>
<name>A0A6J7WC96_9CAUD</name>
<evidence type="ECO:0000256" key="1">
    <source>
        <dbReference type="SAM" id="MobiDB-lite"/>
    </source>
</evidence>
<organism evidence="2">
    <name type="scientific">uncultured Caudovirales phage</name>
    <dbReference type="NCBI Taxonomy" id="2100421"/>
    <lineage>
        <taxon>Viruses</taxon>
        <taxon>Duplodnaviria</taxon>
        <taxon>Heunggongvirae</taxon>
        <taxon>Uroviricota</taxon>
        <taxon>Caudoviricetes</taxon>
        <taxon>Peduoviridae</taxon>
        <taxon>Maltschvirus</taxon>
        <taxon>Maltschvirus maltsch</taxon>
    </lineage>
</organism>
<gene>
    <name evidence="2" type="ORF">UFOVP180_2</name>
</gene>
<accession>A0A6J7WC96</accession>
<evidence type="ECO:0000313" key="2">
    <source>
        <dbReference type="EMBL" id="CAB5206968.1"/>
    </source>
</evidence>
<dbReference type="EMBL" id="LR798227">
    <property type="protein sequence ID" value="CAB5206968.1"/>
    <property type="molecule type" value="Genomic_DNA"/>
</dbReference>
<sequence length="73" mass="8091">MNIPKMKSNFGLGPRTGNTNTGDKRESFKSGKAERSNLADSINNVFASMKVEDYTNPRLEGKAPTVKPRKFSK</sequence>
<feature type="compositionally biased region" description="Basic and acidic residues" evidence="1">
    <location>
        <begin position="22"/>
        <end position="37"/>
    </location>
</feature>
<protein>
    <submittedName>
        <fullName evidence="2">Uncharacterized protein</fullName>
    </submittedName>
</protein>